<evidence type="ECO:0000313" key="6">
    <source>
        <dbReference type="Proteomes" id="UP001501710"/>
    </source>
</evidence>
<evidence type="ECO:0000256" key="3">
    <source>
        <dbReference type="SAM" id="MobiDB-lite"/>
    </source>
</evidence>
<dbReference type="CDD" id="cd07043">
    <property type="entry name" value="STAS_anti-anti-sigma_factors"/>
    <property type="match status" value="1"/>
</dbReference>
<proteinExistence type="inferred from homology"/>
<dbReference type="PANTHER" id="PTHR33495:SF2">
    <property type="entry name" value="ANTI-SIGMA FACTOR ANTAGONIST TM_1081-RELATED"/>
    <property type="match status" value="1"/>
</dbReference>
<organism evidence="5 6">
    <name type="scientific">Actinomadura meridiana</name>
    <dbReference type="NCBI Taxonomy" id="559626"/>
    <lineage>
        <taxon>Bacteria</taxon>
        <taxon>Bacillati</taxon>
        <taxon>Actinomycetota</taxon>
        <taxon>Actinomycetes</taxon>
        <taxon>Streptosporangiales</taxon>
        <taxon>Thermomonosporaceae</taxon>
        <taxon>Actinomadura</taxon>
    </lineage>
</organism>
<dbReference type="Pfam" id="PF01740">
    <property type="entry name" value="STAS"/>
    <property type="match status" value="1"/>
</dbReference>
<dbReference type="InterPro" id="IPR036513">
    <property type="entry name" value="STAS_dom_sf"/>
</dbReference>
<dbReference type="Proteomes" id="UP001501710">
    <property type="component" value="Unassembled WGS sequence"/>
</dbReference>
<feature type="region of interest" description="Disordered" evidence="3">
    <location>
        <begin position="1"/>
        <end position="24"/>
    </location>
</feature>
<sequence>MVTPHSRGSLGEGAAGAREARPAAGGFAGTPRGEALAIHSGSALTFQTTDVIGGELLVMLAGEIDASNSGWLSGRLTAVVTGRAVASGVVVDLSKVGFCDASGISVLVNALKRCRSHQIALELAGAHGRVARVLRLTGVDQALPLYTDLAGALQAIARHRSAPVQVPPRQSMTRRKSESGGGDGGGGADAVAQQW</sequence>
<dbReference type="NCBIfam" id="TIGR00377">
    <property type="entry name" value="ant_ant_sig"/>
    <property type="match status" value="1"/>
</dbReference>
<evidence type="ECO:0000313" key="5">
    <source>
        <dbReference type="EMBL" id="GAA4228223.1"/>
    </source>
</evidence>
<dbReference type="PROSITE" id="PS50801">
    <property type="entry name" value="STAS"/>
    <property type="match status" value="1"/>
</dbReference>
<dbReference type="EMBL" id="BAABAS010000004">
    <property type="protein sequence ID" value="GAA4228223.1"/>
    <property type="molecule type" value="Genomic_DNA"/>
</dbReference>
<evidence type="ECO:0000259" key="4">
    <source>
        <dbReference type="PROSITE" id="PS50801"/>
    </source>
</evidence>
<feature type="region of interest" description="Disordered" evidence="3">
    <location>
        <begin position="161"/>
        <end position="195"/>
    </location>
</feature>
<gene>
    <name evidence="5" type="ORF">GCM10022254_17790</name>
</gene>
<keyword evidence="6" id="KW-1185">Reference proteome</keyword>
<dbReference type="Gene3D" id="3.30.750.24">
    <property type="entry name" value="STAS domain"/>
    <property type="match status" value="1"/>
</dbReference>
<evidence type="ECO:0000256" key="1">
    <source>
        <dbReference type="ARBA" id="ARBA00009013"/>
    </source>
</evidence>
<comment type="caution">
    <text evidence="5">The sequence shown here is derived from an EMBL/GenBank/DDBJ whole genome shotgun (WGS) entry which is preliminary data.</text>
</comment>
<evidence type="ECO:0000256" key="2">
    <source>
        <dbReference type="RuleBase" id="RU003749"/>
    </source>
</evidence>
<dbReference type="InterPro" id="IPR003658">
    <property type="entry name" value="Anti-sigma_ant"/>
</dbReference>
<dbReference type="SUPFAM" id="SSF52091">
    <property type="entry name" value="SpoIIaa-like"/>
    <property type="match status" value="1"/>
</dbReference>
<feature type="compositionally biased region" description="Gly residues" evidence="3">
    <location>
        <begin position="179"/>
        <end position="188"/>
    </location>
</feature>
<name>A0ABP8BXA3_9ACTN</name>
<dbReference type="PANTHER" id="PTHR33495">
    <property type="entry name" value="ANTI-SIGMA FACTOR ANTAGONIST TM_1081-RELATED-RELATED"/>
    <property type="match status" value="1"/>
</dbReference>
<protein>
    <recommendedName>
        <fullName evidence="2">Anti-sigma factor antagonist</fullName>
    </recommendedName>
</protein>
<feature type="domain" description="STAS" evidence="4">
    <location>
        <begin position="45"/>
        <end position="156"/>
    </location>
</feature>
<accession>A0ABP8BXA3</accession>
<dbReference type="InterPro" id="IPR002645">
    <property type="entry name" value="STAS_dom"/>
</dbReference>
<reference evidence="6" key="1">
    <citation type="journal article" date="2019" name="Int. J. Syst. Evol. Microbiol.">
        <title>The Global Catalogue of Microorganisms (GCM) 10K type strain sequencing project: providing services to taxonomists for standard genome sequencing and annotation.</title>
        <authorList>
            <consortium name="The Broad Institute Genomics Platform"/>
            <consortium name="The Broad Institute Genome Sequencing Center for Infectious Disease"/>
            <person name="Wu L."/>
            <person name="Ma J."/>
        </authorList>
    </citation>
    <scope>NUCLEOTIDE SEQUENCE [LARGE SCALE GENOMIC DNA]</scope>
    <source>
        <strain evidence="6">JCM 17440</strain>
    </source>
</reference>
<comment type="similarity">
    <text evidence="1 2">Belongs to the anti-sigma-factor antagonist family.</text>
</comment>